<dbReference type="SUPFAM" id="SSF53098">
    <property type="entry name" value="Ribonuclease H-like"/>
    <property type="match status" value="1"/>
</dbReference>
<dbReference type="Gene3D" id="3.10.10.10">
    <property type="entry name" value="HIV Type 1 Reverse Transcriptase, subunit A, domain 1"/>
    <property type="match status" value="1"/>
</dbReference>
<sequence length="1254" mass="143402">MTAIKEALVERLRLHRQKSSTNIVGIGNTMVKTSATQVKIVLKPLDKQVPVICTVAMVMSELTADLPAVNIPSQGMLEQGPPTLSLADNDFTLPHGVDIVLGADVLNYILDGSKIDIGTGGAAAYGTCFGHAVMGPVDGYNSEVPQPVFTITLTEAIKRFWTSEEPPSPASKDPRHEECEKLYKSTTVRLAGGKFMVRLPLLSDRPELGNSLDTATRRFYALEKKMERHPAFAQKYKEFMEDYERLGHMSESDFQFDTEHYVIPHHGIFKRDSDKIRVVFDGSCKTTNGVSLNQCLHSGEALQNDITKILINFRRHQVVFTTDVKQMFRMTWIHPEDRRYQLILWRSDPSQEMKVYELNTNTYGLRSSPYVAIRTLLELAAQWMEAHPDSKAADVVRDAVFVDDILTGADSIEEAEVLKTELIELMRSAGYELRKWSTNEPYLLRDLPEDHCDQPREFDANDPKSFIKVLGIQWEPISDTMSYRINIPSDKAVTKRSILSTIARLYDPCGYCAPVIIRFKNLLQELFMDGLHWDEAVPEATVENWKYMIDDLYNMERLKIPRCLALPNAVSYTLHGFGDASEAGYAACIYLRSEDARGNVKVNLVMAKSKVAPIKSRQTIPKLELSAAHLVCQLLNHVADGYEKSIKIDTLYAWSDSSIVLAWVETQPHCLQTFECNRVQFIQNSPRKLNWRHVPSDLNPADCASRGLSAEDLIHHPLWWTVPWLGKEEFRWPNKYVRPAELPGFKRVVNTNVVQLKPWDISLLERVSSFTKLINTTGYVLRFIRNLRTYKLMRPESCILSLSETRDAVKYWIKRIQELEYETEIRLLKQQKRVITSLQKLSVFLDSEGVIRVGGRLRHSELAYGARHPVLLPKDTKFVQLLMEHYHKTYCHIGANGLIAILRREYWITSVRKQAARTIRRCKRCFRFSVAEQPPRMADLPADRVCRARPFNGVATDFAGPYLVKSSLLRNAKSVKAYFCVFVCVATKAVHVELVSSLSVEAFIAAFTRFVSRRGLPSLIRSDRGTNFVGANKYLKEVNQFLLEKEHILKEQFRRQHIHWEFNPPASPHMGGLFEAAVKSVKQLLKREIGDTILTFEELSTLLCTIEAILNSRPLVAMSEDPGDLEVLTPGHFLIGQPLVAVPVIPWSETKMSRLSRFQMLQKLHQNIWARWHLEYLSTLQSRNKWYHDVDNLNINDLVFIKDENTPPLHWKLGRVIELHRGKDNVIRSVRLRTQSGELVRPVVKLFKLPVETD</sequence>
<dbReference type="GO" id="GO:0003676">
    <property type="term" value="F:nucleic acid binding"/>
    <property type="evidence" value="ECO:0007669"/>
    <property type="project" value="InterPro"/>
</dbReference>
<feature type="domain" description="Integrase catalytic" evidence="1">
    <location>
        <begin position="946"/>
        <end position="1138"/>
    </location>
</feature>
<dbReference type="InterPro" id="IPR012337">
    <property type="entry name" value="RNaseH-like_sf"/>
</dbReference>
<dbReference type="Pfam" id="PF17921">
    <property type="entry name" value="Integrase_H2C2"/>
    <property type="match status" value="1"/>
</dbReference>
<dbReference type="InterPro" id="IPR041588">
    <property type="entry name" value="Integrase_H2C2"/>
</dbReference>
<dbReference type="GO" id="GO:0042575">
    <property type="term" value="C:DNA polymerase complex"/>
    <property type="evidence" value="ECO:0007669"/>
    <property type="project" value="UniProtKB-ARBA"/>
</dbReference>
<name>A0AAD7YK67_MYTSE</name>
<evidence type="ECO:0000313" key="3">
    <source>
        <dbReference type="Proteomes" id="UP001231518"/>
    </source>
</evidence>
<protein>
    <recommendedName>
        <fullName evidence="1">Integrase catalytic domain-containing protein</fullName>
    </recommendedName>
</protein>
<dbReference type="Gene3D" id="3.30.420.10">
    <property type="entry name" value="Ribonuclease H-like superfamily/Ribonuclease H"/>
    <property type="match status" value="1"/>
</dbReference>
<dbReference type="InterPro" id="IPR043502">
    <property type="entry name" value="DNA/RNA_pol_sf"/>
</dbReference>
<dbReference type="Pfam" id="PF05380">
    <property type="entry name" value="Peptidase_A17"/>
    <property type="match status" value="1"/>
</dbReference>
<dbReference type="Proteomes" id="UP001231518">
    <property type="component" value="Chromosome 8"/>
</dbReference>
<keyword evidence="3" id="KW-1185">Reference proteome</keyword>
<dbReference type="PANTHER" id="PTHR47331">
    <property type="entry name" value="PHD-TYPE DOMAIN-CONTAINING PROTEIN"/>
    <property type="match status" value="1"/>
</dbReference>
<dbReference type="InterPro" id="IPR036397">
    <property type="entry name" value="RNaseH_sf"/>
</dbReference>
<dbReference type="EMBL" id="JARGEI010000015">
    <property type="protein sequence ID" value="KAJ8718980.1"/>
    <property type="molecule type" value="Genomic_DNA"/>
</dbReference>
<evidence type="ECO:0000313" key="2">
    <source>
        <dbReference type="EMBL" id="KAJ8718980.1"/>
    </source>
</evidence>
<dbReference type="InterPro" id="IPR040676">
    <property type="entry name" value="DUF5641"/>
</dbReference>
<dbReference type="PANTHER" id="PTHR47331:SF4">
    <property type="entry name" value="PEPTIDASE S1 DOMAIN-CONTAINING PROTEIN"/>
    <property type="match status" value="1"/>
</dbReference>
<dbReference type="PROSITE" id="PS50994">
    <property type="entry name" value="INTEGRASE"/>
    <property type="match status" value="1"/>
</dbReference>
<dbReference type="InterPro" id="IPR043128">
    <property type="entry name" value="Rev_trsase/Diguanyl_cyclase"/>
</dbReference>
<dbReference type="Gene3D" id="3.30.70.270">
    <property type="match status" value="1"/>
</dbReference>
<gene>
    <name evidence="2" type="ORF">PYW07_016536</name>
</gene>
<dbReference type="AlphaFoldDB" id="A0AAD7YK67"/>
<dbReference type="GO" id="GO:0071897">
    <property type="term" value="P:DNA biosynthetic process"/>
    <property type="evidence" value="ECO:0007669"/>
    <property type="project" value="UniProtKB-ARBA"/>
</dbReference>
<dbReference type="SUPFAM" id="SSF56672">
    <property type="entry name" value="DNA/RNA polymerases"/>
    <property type="match status" value="1"/>
</dbReference>
<reference evidence="2" key="1">
    <citation type="submission" date="2023-03" db="EMBL/GenBank/DDBJ databases">
        <title>Chromosome-level genomes of two armyworms, Mythimna separata and Mythimna loreyi, provide insights into the biosynthesis and reception of sex pheromones.</title>
        <authorList>
            <person name="Zhao H."/>
        </authorList>
    </citation>
    <scope>NUCLEOTIDE SEQUENCE</scope>
    <source>
        <strain evidence="2">BeijingLab</strain>
        <tissue evidence="2">Pupa</tissue>
    </source>
</reference>
<accession>A0AAD7YK67</accession>
<dbReference type="InterPro" id="IPR001584">
    <property type="entry name" value="Integrase_cat-core"/>
</dbReference>
<dbReference type="Gene3D" id="1.10.340.70">
    <property type="match status" value="1"/>
</dbReference>
<comment type="caution">
    <text evidence="2">The sequence shown here is derived from an EMBL/GenBank/DDBJ whole genome shotgun (WGS) entry which is preliminary data.</text>
</comment>
<dbReference type="InterPro" id="IPR008042">
    <property type="entry name" value="Retrotrans_Pao"/>
</dbReference>
<proteinExistence type="predicted"/>
<dbReference type="Pfam" id="PF18701">
    <property type="entry name" value="DUF5641"/>
    <property type="match status" value="1"/>
</dbReference>
<evidence type="ECO:0000259" key="1">
    <source>
        <dbReference type="PROSITE" id="PS50994"/>
    </source>
</evidence>
<organism evidence="2 3">
    <name type="scientific">Mythimna separata</name>
    <name type="common">Oriental armyworm</name>
    <name type="synonym">Pseudaletia separata</name>
    <dbReference type="NCBI Taxonomy" id="271217"/>
    <lineage>
        <taxon>Eukaryota</taxon>
        <taxon>Metazoa</taxon>
        <taxon>Ecdysozoa</taxon>
        <taxon>Arthropoda</taxon>
        <taxon>Hexapoda</taxon>
        <taxon>Insecta</taxon>
        <taxon>Pterygota</taxon>
        <taxon>Neoptera</taxon>
        <taxon>Endopterygota</taxon>
        <taxon>Lepidoptera</taxon>
        <taxon>Glossata</taxon>
        <taxon>Ditrysia</taxon>
        <taxon>Noctuoidea</taxon>
        <taxon>Noctuidae</taxon>
        <taxon>Noctuinae</taxon>
        <taxon>Hadenini</taxon>
        <taxon>Mythimna</taxon>
    </lineage>
</organism>
<dbReference type="GO" id="GO:0015074">
    <property type="term" value="P:DNA integration"/>
    <property type="evidence" value="ECO:0007669"/>
    <property type="project" value="InterPro"/>
</dbReference>